<proteinExistence type="predicted"/>
<evidence type="ECO:0000313" key="1">
    <source>
        <dbReference type="EMBL" id="PZF92109.1"/>
    </source>
</evidence>
<name>A0A2W2CUP9_9ACTN</name>
<dbReference type="EMBL" id="POTX01000149">
    <property type="protein sequence ID" value="PZF92109.1"/>
    <property type="molecule type" value="Genomic_DNA"/>
</dbReference>
<keyword evidence="2" id="KW-1185">Reference proteome</keyword>
<dbReference type="Proteomes" id="UP000248627">
    <property type="component" value="Unassembled WGS sequence"/>
</dbReference>
<dbReference type="AlphaFoldDB" id="A0A2W2CUP9"/>
<gene>
    <name evidence="1" type="ORF">C1I93_20070</name>
</gene>
<reference evidence="1 2" key="1">
    <citation type="submission" date="2018-01" db="EMBL/GenBank/DDBJ databases">
        <title>Draft genome sequence of Jishengella endophytica.</title>
        <authorList>
            <person name="Sahin N."/>
            <person name="Ay H."/>
            <person name="Saygin H."/>
        </authorList>
    </citation>
    <scope>NUCLEOTIDE SEQUENCE [LARGE SCALE GENOMIC DNA]</scope>
    <source>
        <strain evidence="1 2">DSM 45430</strain>
    </source>
</reference>
<organism evidence="1 2">
    <name type="scientific">Micromonospora endophytica</name>
    <dbReference type="NCBI Taxonomy" id="515350"/>
    <lineage>
        <taxon>Bacteria</taxon>
        <taxon>Bacillati</taxon>
        <taxon>Actinomycetota</taxon>
        <taxon>Actinomycetes</taxon>
        <taxon>Micromonosporales</taxon>
        <taxon>Micromonosporaceae</taxon>
        <taxon>Micromonospora</taxon>
    </lineage>
</organism>
<protein>
    <submittedName>
        <fullName evidence="1">Uncharacterized protein</fullName>
    </submittedName>
</protein>
<sequence length="102" mass="10616">MTIDAKLVRDGLVDVDAFTAAAESGPVGECDGCGGPLDGSAQDGGGLVWLTIRCRVCGAERTSPGGRCRPRPAGWRPAPRAWVVEAAAELEARRLGEQPAQE</sequence>
<evidence type="ECO:0000313" key="2">
    <source>
        <dbReference type="Proteomes" id="UP000248627"/>
    </source>
</evidence>
<dbReference type="OrthoDB" id="3405584at2"/>
<accession>A0A2W2CUP9</accession>
<dbReference type="RefSeq" id="WP_111244849.1">
    <property type="nucleotide sequence ID" value="NZ_AP023358.1"/>
</dbReference>
<comment type="caution">
    <text evidence="1">The sequence shown here is derived from an EMBL/GenBank/DDBJ whole genome shotgun (WGS) entry which is preliminary data.</text>
</comment>